<dbReference type="RefSeq" id="WP_048111876.1">
    <property type="nucleotide sequence ID" value="NZ_CP010070.1"/>
</dbReference>
<dbReference type="SUPFAM" id="SSF53323">
    <property type="entry name" value="Pyruvate-ferredoxin oxidoreductase, PFOR, domain III"/>
    <property type="match status" value="1"/>
</dbReference>
<sequence length="470" mass="50465">MIKRATGMYEHFSRNGREAGDDRATHYCAGCGHGIILKLIGEAMADLGIQNDSVFVGPVGCATFCYYYIDCGHISAPHGRASAVATGLSRVLPDKPVIAYQGDGDLGAIGFNNAFQAANRGENFALFFVNNALFAMTGGQMAPTTLEGQVTTTTPYGRDVVAAGYPLRVCEVFETLEAPVFIERVSVADTKRIMQAKKAIRKALEIQKEKKGFAFVEILSPCPNNMREDPVKAAESFTQIMEKTYPLGNFKDRSEKAAPVPKNVPHKTVKELMAGGKETVPMKYNPSFRERRFKFSGFGGQGILSLGLVVAEAAASEGKFVSWMPSYGPEQRGGSASCAVRVWAKEIGSPTVDDPDVLIAMNQPSLERFAPTVAKGGTLLFEASIKADIKSPPGVRVIPFPASAVANESGVPKASNTAFLGAMTGLGLLPFSEKNIKDALAESFSAKPALVEPNMRVFEAAKKWISDNIN</sequence>
<dbReference type="PANTHER" id="PTHR48084">
    <property type="entry name" value="2-OXOGLUTARATE OXIDOREDUCTASE SUBUNIT KORB-RELATED"/>
    <property type="match status" value="1"/>
</dbReference>
<dbReference type="GO" id="GO:0044272">
    <property type="term" value="P:sulfur compound biosynthetic process"/>
    <property type="evidence" value="ECO:0007669"/>
    <property type="project" value="UniProtKB-ARBA"/>
</dbReference>
<dbReference type="GO" id="GO:0030976">
    <property type="term" value="F:thiamine pyrophosphate binding"/>
    <property type="evidence" value="ECO:0007669"/>
    <property type="project" value="InterPro"/>
</dbReference>
<dbReference type="Pfam" id="PF01558">
    <property type="entry name" value="POR"/>
    <property type="match status" value="1"/>
</dbReference>
<keyword evidence="1 4" id="KW-0560">Oxidoreductase</keyword>
<dbReference type="Gene3D" id="3.40.920.10">
    <property type="entry name" value="Pyruvate-ferredoxin oxidoreductase, PFOR, domain III"/>
    <property type="match status" value="1"/>
</dbReference>
<keyword evidence="5" id="KW-1185">Reference proteome</keyword>
<dbReference type="GO" id="GO:0006082">
    <property type="term" value="P:organic acid metabolic process"/>
    <property type="evidence" value="ECO:0007669"/>
    <property type="project" value="UniProtKB-ARBA"/>
</dbReference>
<dbReference type="GO" id="GO:0045333">
    <property type="term" value="P:cellular respiration"/>
    <property type="evidence" value="ECO:0007669"/>
    <property type="project" value="UniProtKB-ARBA"/>
</dbReference>
<dbReference type="HOGENOM" id="CLU_042621_0_0_2"/>
<feature type="domain" description="Thiamine pyrophosphate enzyme TPP-binding" evidence="3">
    <location>
        <begin position="67"/>
        <end position="218"/>
    </location>
</feature>
<dbReference type="InterPro" id="IPR011766">
    <property type="entry name" value="TPP_enzyme_TPP-bd"/>
</dbReference>
<reference evidence="4 5" key="1">
    <citation type="journal article" date="2014" name="Appl. Environ. Microbiol.">
        <title>Comparative Genome Analysis of 'Candidatus Methanoplasma termitum' Indicates a New Mode of Energy Metabolism in the Seventh Order of Methanogens.</title>
        <authorList>
            <person name="Lang K."/>
            <person name="Schuldes J."/>
            <person name="Klingl A."/>
            <person name="Poehlein A."/>
            <person name="Daniel R."/>
            <person name="Brune A."/>
        </authorList>
    </citation>
    <scope>NUCLEOTIDE SEQUENCE [LARGE SCALE GENOMIC DNA]</scope>
    <source>
        <strain evidence="5">Mpt1</strain>
    </source>
</reference>
<feature type="domain" description="Pyruvate/ketoisovalerate oxidoreductase catalytic" evidence="2">
    <location>
        <begin position="299"/>
        <end position="461"/>
    </location>
</feature>
<dbReference type="PANTHER" id="PTHR48084:SF3">
    <property type="entry name" value="SUBUNIT OF PYRUVATE:FLAVODOXIN OXIDOREDUCTASE"/>
    <property type="match status" value="1"/>
</dbReference>
<dbReference type="Pfam" id="PF02775">
    <property type="entry name" value="TPP_enzyme_C"/>
    <property type="match status" value="1"/>
</dbReference>
<dbReference type="InterPro" id="IPR002869">
    <property type="entry name" value="Pyrv_flavodox_OxRed_cen"/>
</dbReference>
<gene>
    <name evidence="4" type="primary">vorA</name>
    <name evidence="4" type="ORF">Mpt1_c05540</name>
</gene>
<evidence type="ECO:0000259" key="2">
    <source>
        <dbReference type="Pfam" id="PF01558"/>
    </source>
</evidence>
<evidence type="ECO:0000313" key="5">
    <source>
        <dbReference type="Proteomes" id="UP000030787"/>
    </source>
</evidence>
<evidence type="ECO:0000259" key="3">
    <source>
        <dbReference type="Pfam" id="PF02775"/>
    </source>
</evidence>
<dbReference type="Gene3D" id="3.40.50.970">
    <property type="match status" value="1"/>
</dbReference>
<dbReference type="InterPro" id="IPR019752">
    <property type="entry name" value="Pyrv/ketoisovalerate_OxRed_cat"/>
</dbReference>
<dbReference type="AlphaFoldDB" id="A0A0A7LBJ6"/>
<dbReference type="EC" id="1.-.-.-" evidence="4"/>
<dbReference type="GO" id="GO:0016625">
    <property type="term" value="F:oxidoreductase activity, acting on the aldehyde or oxo group of donors, iron-sulfur protein as acceptor"/>
    <property type="evidence" value="ECO:0007669"/>
    <property type="project" value="UniProtKB-ARBA"/>
</dbReference>
<protein>
    <submittedName>
        <fullName evidence="4">VorA protein</fullName>
        <ecNumber evidence="4">1.-.-.-</ecNumber>
    </submittedName>
</protein>
<dbReference type="OrthoDB" id="30755at2157"/>
<dbReference type="GeneID" id="24818220"/>
<dbReference type="InterPro" id="IPR029061">
    <property type="entry name" value="THDP-binding"/>
</dbReference>
<organism evidence="4 5">
    <name type="scientific">Candidatus Methanoplasma termitum</name>
    <dbReference type="NCBI Taxonomy" id="1577791"/>
    <lineage>
        <taxon>Archaea</taxon>
        <taxon>Methanobacteriati</taxon>
        <taxon>Thermoplasmatota</taxon>
        <taxon>Thermoplasmata</taxon>
        <taxon>Methanomassiliicoccales</taxon>
        <taxon>Methanomassiliicoccaceae</taxon>
        <taxon>Candidatus Methanoplasma</taxon>
    </lineage>
</organism>
<evidence type="ECO:0000256" key="1">
    <source>
        <dbReference type="ARBA" id="ARBA00023002"/>
    </source>
</evidence>
<proteinExistence type="predicted"/>
<dbReference type="InterPro" id="IPR051457">
    <property type="entry name" value="2-oxoacid:Fd_oxidoreductase"/>
</dbReference>
<evidence type="ECO:0000313" key="4">
    <source>
        <dbReference type="EMBL" id="AIZ56444.1"/>
    </source>
</evidence>
<dbReference type="SUPFAM" id="SSF52518">
    <property type="entry name" value="Thiamin diphosphate-binding fold (THDP-binding)"/>
    <property type="match status" value="1"/>
</dbReference>
<dbReference type="STRING" id="1577791.Mpt1_c05540"/>
<dbReference type="KEGG" id="mear:Mpt1_c05540"/>
<name>A0A0A7LBJ6_9ARCH</name>
<accession>A0A0A7LBJ6</accession>
<dbReference type="Proteomes" id="UP000030787">
    <property type="component" value="Chromosome"/>
</dbReference>
<dbReference type="EMBL" id="CP010070">
    <property type="protein sequence ID" value="AIZ56444.1"/>
    <property type="molecule type" value="Genomic_DNA"/>
</dbReference>